<dbReference type="InterPro" id="IPR006660">
    <property type="entry name" value="Arsenate_reductase-like"/>
</dbReference>
<accession>A0A381XTG1</accession>
<dbReference type="InterPro" id="IPR036249">
    <property type="entry name" value="Thioredoxin-like_sf"/>
</dbReference>
<proteinExistence type="predicted"/>
<dbReference type="Pfam" id="PF03960">
    <property type="entry name" value="ArsC"/>
    <property type="match status" value="1"/>
</dbReference>
<dbReference type="PANTHER" id="PTHR30041:SF4">
    <property type="entry name" value="ARSENATE REDUCTASE"/>
    <property type="match status" value="1"/>
</dbReference>
<dbReference type="AlphaFoldDB" id="A0A381XTG1"/>
<dbReference type="PANTHER" id="PTHR30041">
    <property type="entry name" value="ARSENATE REDUCTASE"/>
    <property type="match status" value="1"/>
</dbReference>
<evidence type="ECO:0000313" key="1">
    <source>
        <dbReference type="EMBL" id="SVA67985.1"/>
    </source>
</evidence>
<dbReference type="Gene3D" id="3.40.30.10">
    <property type="entry name" value="Glutaredoxin"/>
    <property type="match status" value="1"/>
</dbReference>
<evidence type="ECO:0008006" key="2">
    <source>
        <dbReference type="Google" id="ProtNLM"/>
    </source>
</evidence>
<reference evidence="1" key="1">
    <citation type="submission" date="2018-05" db="EMBL/GenBank/DDBJ databases">
        <authorList>
            <person name="Lanie J.A."/>
            <person name="Ng W.-L."/>
            <person name="Kazmierczak K.M."/>
            <person name="Andrzejewski T.M."/>
            <person name="Davidsen T.M."/>
            <person name="Wayne K.J."/>
            <person name="Tettelin H."/>
            <person name="Glass J.I."/>
            <person name="Rusch D."/>
            <person name="Podicherti R."/>
            <person name="Tsui H.-C.T."/>
            <person name="Winkler M.E."/>
        </authorList>
    </citation>
    <scope>NUCLEOTIDE SEQUENCE</scope>
</reference>
<dbReference type="PROSITE" id="PS51353">
    <property type="entry name" value="ARSC"/>
    <property type="match status" value="1"/>
</dbReference>
<sequence>MRDNGYEPNIIEYLKNPPNVNELNEICKNLNKSAIDITRTNEKEYKQLNIPMNDTDDVLIEKIVRHPKLLERPIVIKGKKGIIGRPPENVLKLL</sequence>
<organism evidence="1">
    <name type="scientific">marine metagenome</name>
    <dbReference type="NCBI Taxonomy" id="408172"/>
    <lineage>
        <taxon>unclassified sequences</taxon>
        <taxon>metagenomes</taxon>
        <taxon>ecological metagenomes</taxon>
    </lineage>
</organism>
<gene>
    <name evidence="1" type="ORF">METZ01_LOCUS120839</name>
</gene>
<name>A0A381XTG1_9ZZZZ</name>
<dbReference type="EMBL" id="UINC01016307">
    <property type="protein sequence ID" value="SVA67985.1"/>
    <property type="molecule type" value="Genomic_DNA"/>
</dbReference>
<dbReference type="SUPFAM" id="SSF52833">
    <property type="entry name" value="Thioredoxin-like"/>
    <property type="match status" value="1"/>
</dbReference>
<protein>
    <recommendedName>
        <fullName evidence="2">Arsenate reductase (Glutaredoxin)</fullName>
    </recommendedName>
</protein>